<dbReference type="PANTHER" id="PTHR24094">
    <property type="entry name" value="SECRETED PROTEIN"/>
    <property type="match status" value="1"/>
</dbReference>
<keyword evidence="3" id="KW-0378">Hydrolase</keyword>
<dbReference type="GO" id="GO:0004519">
    <property type="term" value="F:endonuclease activity"/>
    <property type="evidence" value="ECO:0007669"/>
    <property type="project" value="UniProtKB-KW"/>
</dbReference>
<name>A0ABN2P5K6_9ACTN</name>
<feature type="region of interest" description="Disordered" evidence="1">
    <location>
        <begin position="30"/>
        <end position="56"/>
    </location>
</feature>
<evidence type="ECO:0000256" key="1">
    <source>
        <dbReference type="SAM" id="MobiDB-lite"/>
    </source>
</evidence>
<dbReference type="Proteomes" id="UP001501303">
    <property type="component" value="Unassembled WGS sequence"/>
</dbReference>
<organism evidence="3 4">
    <name type="scientific">Streptomyces sodiiphilus</name>
    <dbReference type="NCBI Taxonomy" id="226217"/>
    <lineage>
        <taxon>Bacteria</taxon>
        <taxon>Bacillati</taxon>
        <taxon>Actinomycetota</taxon>
        <taxon>Actinomycetes</taxon>
        <taxon>Kitasatosporales</taxon>
        <taxon>Streptomycetaceae</taxon>
        <taxon>Streptomyces</taxon>
    </lineage>
</organism>
<feature type="domain" description="GmrSD restriction endonucleases C-terminal" evidence="2">
    <location>
        <begin position="131"/>
        <end position="223"/>
    </location>
</feature>
<accession>A0ABN2P5K6</accession>
<evidence type="ECO:0000259" key="2">
    <source>
        <dbReference type="Pfam" id="PF07510"/>
    </source>
</evidence>
<reference evidence="3 4" key="1">
    <citation type="journal article" date="2019" name="Int. J. Syst. Evol. Microbiol.">
        <title>The Global Catalogue of Microorganisms (GCM) 10K type strain sequencing project: providing services to taxonomists for standard genome sequencing and annotation.</title>
        <authorList>
            <consortium name="The Broad Institute Genomics Platform"/>
            <consortium name="The Broad Institute Genome Sequencing Center for Infectious Disease"/>
            <person name="Wu L."/>
            <person name="Ma J."/>
        </authorList>
    </citation>
    <scope>NUCLEOTIDE SEQUENCE [LARGE SCALE GENOMIC DNA]</scope>
    <source>
        <strain evidence="3 4">JCM 13581</strain>
    </source>
</reference>
<keyword evidence="3" id="KW-0255">Endonuclease</keyword>
<dbReference type="EMBL" id="BAAAMJ010000020">
    <property type="protein sequence ID" value="GAA1912345.1"/>
    <property type="molecule type" value="Genomic_DNA"/>
</dbReference>
<keyword evidence="3" id="KW-0540">Nuclease</keyword>
<evidence type="ECO:0000313" key="3">
    <source>
        <dbReference type="EMBL" id="GAA1912345.1"/>
    </source>
</evidence>
<comment type="caution">
    <text evidence="3">The sequence shown here is derived from an EMBL/GenBank/DDBJ whole genome shotgun (WGS) entry which is preliminary data.</text>
</comment>
<protein>
    <submittedName>
        <fullName evidence="3">HNH endonuclease family protein</fullName>
    </submittedName>
</protein>
<dbReference type="PANTHER" id="PTHR24094:SF15">
    <property type="entry name" value="AMP-DEPENDENT SYNTHETASE_LIGASE DOMAIN-CONTAINING PROTEIN-RELATED"/>
    <property type="match status" value="1"/>
</dbReference>
<proteinExistence type="predicted"/>
<dbReference type="InterPro" id="IPR011089">
    <property type="entry name" value="GmrSD_C"/>
</dbReference>
<evidence type="ECO:0000313" key="4">
    <source>
        <dbReference type="Proteomes" id="UP001501303"/>
    </source>
</evidence>
<gene>
    <name evidence="3" type="ORF">GCM10009716_22720</name>
</gene>
<dbReference type="RefSeq" id="WP_344261102.1">
    <property type="nucleotide sequence ID" value="NZ_BAAAMJ010000020.1"/>
</dbReference>
<dbReference type="PROSITE" id="PS51257">
    <property type="entry name" value="PROKAR_LIPOPROTEIN"/>
    <property type="match status" value="1"/>
</dbReference>
<sequence>MQRHQLVGGLLAAVVGATALTGCGLEEELGLDDGATPQSPSAPSGTVGDLPGLPTPAEATEQLSALKVAPPGSMAGYSREEFPHWASQDGCSVRQTVLLRDGENVEVNDDCQPVAGEWYSAFDGVTLTDASDIDIDHIVPLANAWRSGADSWDRERRREFANDLENPQLIAVSARSNREKGDQSPDQWEPVEEYWCTYALAWTGVKHAYGLSVTEDEHERLGEMIGTCAS</sequence>
<keyword evidence="4" id="KW-1185">Reference proteome</keyword>
<dbReference type="Pfam" id="PF07510">
    <property type="entry name" value="GmrSD_C"/>
    <property type="match status" value="1"/>
</dbReference>